<feature type="transmembrane region" description="Helical" evidence="2">
    <location>
        <begin position="273"/>
        <end position="292"/>
    </location>
</feature>
<feature type="transmembrane region" description="Helical" evidence="2">
    <location>
        <begin position="494"/>
        <end position="512"/>
    </location>
</feature>
<feature type="transmembrane region" description="Helical" evidence="2">
    <location>
        <begin position="421"/>
        <end position="441"/>
    </location>
</feature>
<feature type="transmembrane region" description="Helical" evidence="2">
    <location>
        <begin position="351"/>
        <end position="370"/>
    </location>
</feature>
<feature type="transmembrane region" description="Helical" evidence="2">
    <location>
        <begin position="197"/>
        <end position="213"/>
    </location>
</feature>
<sequence>MSEINRMERLEKLVEEQGEEIRLLRQQVELLQQSLNPVPTIKRDVQQPAVREVPVKPARVQQEPNKEVEPKKEPEKVDWEHFIGRVWLPRIFILVLLLGVIWGFKAAINAGLLTEPVRCGMGLAASIVLLYLGERQMRLNRDALGQVLLGGAVSLLMLTTFAAHILYGLIPAVPAFLLNVGFIAGGIFLSVRHRSEALAILSSIGGYMVPFLIKSTAPSTVFFVGYEVLLSATFLVLSVRKGYEKLYYASLGLFHLTLLVFAGFVHIADEHVLAIGVLAQHVVILALLFLRWKMGETQSITLFTSAAVTTAWWYGLLGNTDSRFYEGFLLVLAIFYGGVALWRRKDSEDQVAAYVSISAFSLMIYLIHVFQGSSEAVALLAEGTGVLILALLVRSGLQLATGTVVYLLGLLLTLKEPIGKIVSGPTLAWVVLLGTLTLLFRQIRKSTEGENELQIPLQLPKGIALSGAVLLLVFLTQITDVLAEPLSRDGKHMAISFTWAFSAIAVILFGIIKRIKLARLFGVILLFVTLLKLILIDLPSVSVLVRAVLFIGLGAIGVAISRFFYQKKE</sequence>
<comment type="caution">
    <text evidence="3">The sequence shown here is derived from an EMBL/GenBank/DDBJ whole genome shotgun (WGS) entry which is preliminary data.</text>
</comment>
<feature type="coiled-coil region" evidence="1">
    <location>
        <begin position="7"/>
        <end position="34"/>
    </location>
</feature>
<dbReference type="RefSeq" id="WP_380028533.1">
    <property type="nucleotide sequence ID" value="NZ_JBHSHC010000142.1"/>
</dbReference>
<organism evidence="3 4">
    <name type="scientific">Effusibacillus consociatus</name>
    <dbReference type="NCBI Taxonomy" id="1117041"/>
    <lineage>
        <taxon>Bacteria</taxon>
        <taxon>Bacillati</taxon>
        <taxon>Bacillota</taxon>
        <taxon>Bacilli</taxon>
        <taxon>Bacillales</taxon>
        <taxon>Alicyclobacillaceae</taxon>
        <taxon>Effusibacillus</taxon>
    </lineage>
</organism>
<feature type="transmembrane region" description="Helical" evidence="2">
    <location>
        <begin position="544"/>
        <end position="565"/>
    </location>
</feature>
<gene>
    <name evidence="3" type="ORF">ACFO8Q_20560</name>
</gene>
<evidence type="ECO:0000256" key="1">
    <source>
        <dbReference type="SAM" id="Coils"/>
    </source>
</evidence>
<feature type="transmembrane region" description="Helical" evidence="2">
    <location>
        <begin position="86"/>
        <end position="104"/>
    </location>
</feature>
<keyword evidence="2" id="KW-0472">Membrane</keyword>
<feature type="transmembrane region" description="Helical" evidence="2">
    <location>
        <begin position="376"/>
        <end position="392"/>
    </location>
</feature>
<dbReference type="InterPro" id="IPR019286">
    <property type="entry name" value="DUF2339_TM"/>
</dbReference>
<dbReference type="EMBL" id="JBHSHC010000142">
    <property type="protein sequence ID" value="MFC4769708.1"/>
    <property type="molecule type" value="Genomic_DNA"/>
</dbReference>
<feature type="transmembrane region" description="Helical" evidence="2">
    <location>
        <begin position="323"/>
        <end position="342"/>
    </location>
</feature>
<reference evidence="4" key="1">
    <citation type="journal article" date="2019" name="Int. J. Syst. Evol. Microbiol.">
        <title>The Global Catalogue of Microorganisms (GCM) 10K type strain sequencing project: providing services to taxonomists for standard genome sequencing and annotation.</title>
        <authorList>
            <consortium name="The Broad Institute Genomics Platform"/>
            <consortium name="The Broad Institute Genome Sequencing Center for Infectious Disease"/>
            <person name="Wu L."/>
            <person name="Ma J."/>
        </authorList>
    </citation>
    <scope>NUCLEOTIDE SEQUENCE [LARGE SCALE GENOMIC DNA]</scope>
    <source>
        <strain evidence="4">WYCCWR 12678</strain>
    </source>
</reference>
<feature type="transmembrane region" description="Helical" evidence="2">
    <location>
        <begin position="299"/>
        <end position="317"/>
    </location>
</feature>
<feature type="transmembrane region" description="Helical" evidence="2">
    <location>
        <begin position="462"/>
        <end position="482"/>
    </location>
</feature>
<proteinExistence type="predicted"/>
<protein>
    <submittedName>
        <fullName evidence="3">DUF2339 domain-containing protein</fullName>
    </submittedName>
</protein>
<dbReference type="PANTHER" id="PTHR38434:SF1">
    <property type="entry name" value="BLL2549 PROTEIN"/>
    <property type="match status" value="1"/>
</dbReference>
<evidence type="ECO:0000313" key="3">
    <source>
        <dbReference type="EMBL" id="MFC4769708.1"/>
    </source>
</evidence>
<keyword evidence="4" id="KW-1185">Reference proteome</keyword>
<dbReference type="Proteomes" id="UP001596002">
    <property type="component" value="Unassembled WGS sequence"/>
</dbReference>
<dbReference type="Pfam" id="PF10101">
    <property type="entry name" value="DUF2339"/>
    <property type="match status" value="2"/>
</dbReference>
<name>A0ABV9Q736_9BACL</name>
<feature type="transmembrane region" description="Helical" evidence="2">
    <location>
        <begin position="519"/>
        <end position="538"/>
    </location>
</feature>
<keyword evidence="2" id="KW-1133">Transmembrane helix</keyword>
<feature type="transmembrane region" description="Helical" evidence="2">
    <location>
        <begin position="172"/>
        <end position="190"/>
    </location>
</feature>
<evidence type="ECO:0000256" key="2">
    <source>
        <dbReference type="SAM" id="Phobius"/>
    </source>
</evidence>
<keyword evidence="2" id="KW-0812">Transmembrane</keyword>
<feature type="transmembrane region" description="Helical" evidence="2">
    <location>
        <begin position="219"/>
        <end position="239"/>
    </location>
</feature>
<keyword evidence="1" id="KW-0175">Coiled coil</keyword>
<feature type="transmembrane region" description="Helical" evidence="2">
    <location>
        <begin position="144"/>
        <end position="166"/>
    </location>
</feature>
<accession>A0ABV9Q736</accession>
<feature type="transmembrane region" description="Helical" evidence="2">
    <location>
        <begin position="246"/>
        <end position="267"/>
    </location>
</feature>
<dbReference type="PANTHER" id="PTHR38434">
    <property type="entry name" value="BLL2549 PROTEIN"/>
    <property type="match status" value="1"/>
</dbReference>
<feature type="transmembrane region" description="Helical" evidence="2">
    <location>
        <begin position="399"/>
        <end position="415"/>
    </location>
</feature>
<evidence type="ECO:0000313" key="4">
    <source>
        <dbReference type="Proteomes" id="UP001596002"/>
    </source>
</evidence>